<keyword evidence="1" id="KW-1133">Transmembrane helix</keyword>
<evidence type="ECO:0000256" key="1">
    <source>
        <dbReference type="SAM" id="Phobius"/>
    </source>
</evidence>
<organism evidence="2 3">
    <name type="scientific">Propionispora hippei DSM 15287</name>
    <dbReference type="NCBI Taxonomy" id="1123003"/>
    <lineage>
        <taxon>Bacteria</taxon>
        <taxon>Bacillati</taxon>
        <taxon>Bacillota</taxon>
        <taxon>Negativicutes</taxon>
        <taxon>Selenomonadales</taxon>
        <taxon>Sporomusaceae</taxon>
        <taxon>Propionispora</taxon>
    </lineage>
</organism>
<keyword evidence="3" id="KW-1185">Reference proteome</keyword>
<accession>A0A1M6EHM3</accession>
<dbReference type="AlphaFoldDB" id="A0A1M6EHM3"/>
<sequence length="341" mass="36313">MQQRGYTTILALLVTMFLLGMMAVLFPKLNNAIFASKTERSLLAAQYAAEAGAKRAIAAFYQSSPDWTWLDAWQGIGTGAYRVQIEPPPASSVESGSYVITAKGRDGGVTKTTSVTVTISGRGPNYAMYAANNIVINGNLLLQGKIGATGMISQSGVVTYVDHDSKLLPNQQEDWWFDDYATFKKSKTMPGFLTSANRPVNSDIKVSSHLDKGQNYSNQTIVINGDLLLSGTKNFTNTSIFVSGNIVNSGDTSFTNHCLVVAGNSITVSGSNLGGAVYISYGSITYSGTIKGGAVYAKNDIIASGNSSLIYSRSAMEANQLTSGFPGAGTSRTMEISSWRE</sequence>
<dbReference type="RefSeq" id="WP_149734022.1">
    <property type="nucleotide sequence ID" value="NZ_FQZD01000008.1"/>
</dbReference>
<keyword evidence="1" id="KW-0472">Membrane</keyword>
<reference evidence="2 3" key="1">
    <citation type="submission" date="2016-11" db="EMBL/GenBank/DDBJ databases">
        <authorList>
            <person name="Varghese N."/>
            <person name="Submissions S."/>
        </authorList>
    </citation>
    <scope>NUCLEOTIDE SEQUENCE [LARGE SCALE GENOMIC DNA]</scope>
    <source>
        <strain evidence="2 3">DSM 15287</strain>
    </source>
</reference>
<keyword evidence="1" id="KW-0812">Transmembrane</keyword>
<evidence type="ECO:0000313" key="3">
    <source>
        <dbReference type="Proteomes" id="UP000322917"/>
    </source>
</evidence>
<evidence type="ECO:0008006" key="4">
    <source>
        <dbReference type="Google" id="ProtNLM"/>
    </source>
</evidence>
<dbReference type="Proteomes" id="UP000322917">
    <property type="component" value="Unassembled WGS sequence"/>
</dbReference>
<feature type="transmembrane region" description="Helical" evidence="1">
    <location>
        <begin position="6"/>
        <end position="26"/>
    </location>
</feature>
<gene>
    <name evidence="2" type="ORF">SAMN02745170_01196</name>
</gene>
<evidence type="ECO:0000313" key="2">
    <source>
        <dbReference type="EMBL" id="SHI84976.1"/>
    </source>
</evidence>
<name>A0A1M6EHM3_9FIRM</name>
<dbReference type="OrthoDB" id="3034470at2"/>
<protein>
    <recommendedName>
        <fullName evidence="4">PilX N-terminal</fullName>
    </recommendedName>
</protein>
<dbReference type="EMBL" id="FQZD01000008">
    <property type="protein sequence ID" value="SHI84976.1"/>
    <property type="molecule type" value="Genomic_DNA"/>
</dbReference>
<proteinExistence type="predicted"/>